<accession>A0A291B9S0</accession>
<dbReference type="AlphaFoldDB" id="A0A291B9S0"/>
<keyword evidence="2" id="KW-1185">Reference proteome</keyword>
<sequence>MARVKKLLRGTLSLRSKTTQISKIYAMIKTLHKLTGLGMPKTKAIF</sequence>
<reference evidence="2" key="1">
    <citation type="submission" date="2017-04" db="EMBL/GenBank/DDBJ databases">
        <title>Genome evolution of the luminous symbionts of deep sea anglerfish.</title>
        <authorList>
            <person name="Hendry T.A."/>
        </authorList>
    </citation>
    <scope>NUCLEOTIDE SEQUENCE [LARGE SCALE GENOMIC DNA]</scope>
</reference>
<evidence type="ECO:0000313" key="2">
    <source>
        <dbReference type="Proteomes" id="UP000218160"/>
    </source>
</evidence>
<dbReference type="KEGG" id="elux:BTN50_1256"/>
<dbReference type="RefSeq" id="WP_394336747.1">
    <property type="nucleotide sequence ID" value="NZ_CP020660.1"/>
</dbReference>
<name>A0A291B9S0_9GAMM</name>
<dbReference type="EMBL" id="CP020660">
    <property type="protein sequence ID" value="ATF09742.1"/>
    <property type="molecule type" value="Genomic_DNA"/>
</dbReference>
<dbReference type="Proteomes" id="UP000218160">
    <property type="component" value="Chromosome 1"/>
</dbReference>
<protein>
    <submittedName>
        <fullName evidence="1">Mobile element protein</fullName>
    </submittedName>
</protein>
<proteinExistence type="predicted"/>
<gene>
    <name evidence="1" type="ORF">BTN50_1256</name>
</gene>
<evidence type="ECO:0000313" key="1">
    <source>
        <dbReference type="EMBL" id="ATF09742.1"/>
    </source>
</evidence>
<organism evidence="1 2">
    <name type="scientific">Candidatus Enterovibrio altilux</name>
    <dbReference type="NCBI Taxonomy" id="1927128"/>
    <lineage>
        <taxon>Bacteria</taxon>
        <taxon>Pseudomonadati</taxon>
        <taxon>Pseudomonadota</taxon>
        <taxon>Gammaproteobacteria</taxon>
        <taxon>Vibrionales</taxon>
        <taxon>Vibrionaceae</taxon>
        <taxon>Enterovibrio</taxon>
    </lineage>
</organism>